<dbReference type="NCBIfam" id="NF004168">
    <property type="entry name" value="PRK05634.1"/>
    <property type="match status" value="1"/>
</dbReference>
<dbReference type="Pfam" id="PF01048">
    <property type="entry name" value="PNP_UDP_1"/>
    <property type="match status" value="2"/>
</dbReference>
<organism evidence="2 3">
    <name type="scientific">Kitasatospora kifunensis</name>
    <name type="common">Streptomyces kifunensis</name>
    <dbReference type="NCBI Taxonomy" id="58351"/>
    <lineage>
        <taxon>Bacteria</taxon>
        <taxon>Bacillati</taxon>
        <taxon>Actinomycetota</taxon>
        <taxon>Actinomycetes</taxon>
        <taxon>Kitasatosporales</taxon>
        <taxon>Streptomycetaceae</taxon>
        <taxon>Kitasatospora</taxon>
    </lineage>
</organism>
<dbReference type="RefSeq" id="WP_184938192.1">
    <property type="nucleotide sequence ID" value="NZ_JACHJV010000001.1"/>
</dbReference>
<dbReference type="EC" id="3.2.2.9" evidence="2"/>
<dbReference type="PANTHER" id="PTHR46832:SF1">
    <property type="entry name" value="5'-METHYLTHIOADENOSINE_S-ADENOSYLHOMOCYSTEINE NUCLEOSIDASE"/>
    <property type="match status" value="1"/>
</dbReference>
<keyword evidence="2" id="KW-0326">Glycosidase</keyword>
<dbReference type="GO" id="GO:0008782">
    <property type="term" value="F:adenosylhomocysteine nucleosidase activity"/>
    <property type="evidence" value="ECO:0007669"/>
    <property type="project" value="UniProtKB-EC"/>
</dbReference>
<keyword evidence="2" id="KW-0378">Hydrolase</keyword>
<dbReference type="InterPro" id="IPR035994">
    <property type="entry name" value="Nucleoside_phosphorylase_sf"/>
</dbReference>
<keyword evidence="3" id="KW-1185">Reference proteome</keyword>
<dbReference type="PANTHER" id="PTHR46832">
    <property type="entry name" value="5'-METHYLTHIOADENOSINE/S-ADENOSYLHOMOCYSTEINE NUCLEOSIDASE"/>
    <property type="match status" value="1"/>
</dbReference>
<dbReference type="AlphaFoldDB" id="A0A7W7VXA2"/>
<dbReference type="Gene3D" id="3.40.50.1580">
    <property type="entry name" value="Nucleoside phosphorylase domain"/>
    <property type="match status" value="1"/>
</dbReference>
<protein>
    <submittedName>
        <fullName evidence="2">Adenosylhomocysteine nucleosidase</fullName>
        <ecNumber evidence="2">3.2.2.9</ecNumber>
    </submittedName>
</protein>
<gene>
    <name evidence="2" type="ORF">FHR34_004746</name>
</gene>
<sequence>MQLIGTVAPDRPLLVLAVAEEAAHLDQDLPVLLTGMGKVNAAAALATVLASGPHPREVINLGTAGALRPGLQGRVHEIGTVLQHDLDTPGLRELTGRSFGGPLTLAADGLTLATGDLFVSDSAARDRLAAEAHLVDMEGYALATVAQRADVPVRLVKYVSDEAGEGAARAWRESVDACAKRLAQWADENL</sequence>
<comment type="caution">
    <text evidence="2">The sequence shown here is derived from an EMBL/GenBank/DDBJ whole genome shotgun (WGS) entry which is preliminary data.</text>
</comment>
<dbReference type="GO" id="GO:0005829">
    <property type="term" value="C:cytosol"/>
    <property type="evidence" value="ECO:0007669"/>
    <property type="project" value="TreeGrafter"/>
</dbReference>
<name>A0A7W7VXA2_KITKI</name>
<feature type="domain" description="Nucleoside phosphorylase" evidence="1">
    <location>
        <begin position="111"/>
        <end position="183"/>
    </location>
</feature>
<dbReference type="Proteomes" id="UP000540506">
    <property type="component" value="Unassembled WGS sequence"/>
</dbReference>
<dbReference type="InterPro" id="IPR000845">
    <property type="entry name" value="Nucleoside_phosphorylase_d"/>
</dbReference>
<evidence type="ECO:0000313" key="2">
    <source>
        <dbReference type="EMBL" id="MBB4925753.1"/>
    </source>
</evidence>
<dbReference type="GO" id="GO:0019284">
    <property type="term" value="P:L-methionine salvage from S-adenosylmethionine"/>
    <property type="evidence" value="ECO:0007669"/>
    <property type="project" value="TreeGrafter"/>
</dbReference>
<accession>A0A7W7VXA2</accession>
<evidence type="ECO:0000313" key="3">
    <source>
        <dbReference type="Proteomes" id="UP000540506"/>
    </source>
</evidence>
<dbReference type="SUPFAM" id="SSF53167">
    <property type="entry name" value="Purine and uridine phosphorylases"/>
    <property type="match status" value="1"/>
</dbReference>
<reference evidence="2 3" key="1">
    <citation type="submission" date="2020-08" db="EMBL/GenBank/DDBJ databases">
        <title>Sequencing the genomes of 1000 actinobacteria strains.</title>
        <authorList>
            <person name="Klenk H.-P."/>
        </authorList>
    </citation>
    <scope>NUCLEOTIDE SEQUENCE [LARGE SCALE GENOMIC DNA]</scope>
    <source>
        <strain evidence="2 3">DSM 41654</strain>
    </source>
</reference>
<dbReference type="GO" id="GO:0008930">
    <property type="term" value="F:methylthioadenosine nucleosidase activity"/>
    <property type="evidence" value="ECO:0007669"/>
    <property type="project" value="TreeGrafter"/>
</dbReference>
<dbReference type="EMBL" id="JACHJV010000001">
    <property type="protein sequence ID" value="MBB4925753.1"/>
    <property type="molecule type" value="Genomic_DNA"/>
</dbReference>
<evidence type="ECO:0000259" key="1">
    <source>
        <dbReference type="Pfam" id="PF01048"/>
    </source>
</evidence>
<feature type="domain" description="Nucleoside phosphorylase" evidence="1">
    <location>
        <begin position="31"/>
        <end position="89"/>
    </location>
</feature>
<dbReference type="GO" id="GO:0009116">
    <property type="term" value="P:nucleoside metabolic process"/>
    <property type="evidence" value="ECO:0007669"/>
    <property type="project" value="InterPro"/>
</dbReference>
<proteinExistence type="predicted"/>